<proteinExistence type="predicted"/>
<dbReference type="Proteomes" id="UP001370490">
    <property type="component" value="Unassembled WGS sequence"/>
</dbReference>
<evidence type="ECO:0000256" key="1">
    <source>
        <dbReference type="SAM" id="MobiDB-lite"/>
    </source>
</evidence>
<sequence length="157" mass="16560">MAAKQASNSARAPAHRRRGRRAGATGRLSRALAAPRGWPVRPCARKAPPTGRSSSSFVVARSNPYIFCFAPGEDMRLGLASIMQWIGFQSVTIAAAFGKVVRPTFTDEDPSSGHSYEGAQQILAISGTFVELSNGPPGEVLEGIVRGPLIAASNVLI</sequence>
<dbReference type="SUPFAM" id="SSF117856">
    <property type="entry name" value="AF0104/ALDC/Ptd012-like"/>
    <property type="match status" value="1"/>
</dbReference>
<evidence type="ECO:0000313" key="2">
    <source>
        <dbReference type="EMBL" id="KAK6918532.1"/>
    </source>
</evidence>
<gene>
    <name evidence="2" type="ORF">RJ641_016954</name>
</gene>
<comment type="caution">
    <text evidence="2">The sequence shown here is derived from an EMBL/GenBank/DDBJ whole genome shotgun (WGS) entry which is preliminary data.</text>
</comment>
<dbReference type="AlphaFoldDB" id="A0AAN8UX89"/>
<protein>
    <submittedName>
        <fullName evidence="2">PPC domain</fullName>
    </submittedName>
</protein>
<name>A0AAN8UX89_9MAGN</name>
<evidence type="ECO:0000313" key="3">
    <source>
        <dbReference type="Proteomes" id="UP001370490"/>
    </source>
</evidence>
<organism evidence="2 3">
    <name type="scientific">Dillenia turbinata</name>
    <dbReference type="NCBI Taxonomy" id="194707"/>
    <lineage>
        <taxon>Eukaryota</taxon>
        <taxon>Viridiplantae</taxon>
        <taxon>Streptophyta</taxon>
        <taxon>Embryophyta</taxon>
        <taxon>Tracheophyta</taxon>
        <taxon>Spermatophyta</taxon>
        <taxon>Magnoliopsida</taxon>
        <taxon>eudicotyledons</taxon>
        <taxon>Gunneridae</taxon>
        <taxon>Pentapetalae</taxon>
        <taxon>Dilleniales</taxon>
        <taxon>Dilleniaceae</taxon>
        <taxon>Dillenia</taxon>
    </lineage>
</organism>
<feature type="region of interest" description="Disordered" evidence="1">
    <location>
        <begin position="1"/>
        <end position="32"/>
    </location>
</feature>
<keyword evidence="3" id="KW-1185">Reference proteome</keyword>
<feature type="compositionally biased region" description="Low complexity" evidence="1">
    <location>
        <begin position="22"/>
        <end position="32"/>
    </location>
</feature>
<reference evidence="2 3" key="1">
    <citation type="submission" date="2023-12" db="EMBL/GenBank/DDBJ databases">
        <title>A high-quality genome assembly for Dillenia turbinata (Dilleniales).</title>
        <authorList>
            <person name="Chanderbali A."/>
        </authorList>
    </citation>
    <scope>NUCLEOTIDE SEQUENCE [LARGE SCALE GENOMIC DNA]</scope>
    <source>
        <strain evidence="2">LSX21</strain>
        <tissue evidence="2">Leaf</tissue>
    </source>
</reference>
<accession>A0AAN8UX89</accession>
<dbReference type="EMBL" id="JBAMMX010000022">
    <property type="protein sequence ID" value="KAK6918532.1"/>
    <property type="molecule type" value="Genomic_DNA"/>
</dbReference>